<proteinExistence type="predicted"/>
<reference evidence="1 2" key="1">
    <citation type="journal article" date="2021" name="Plant Biotechnol. J.">
        <title>Multi-omics assisted identification of the key and species-specific regulatory components of drought-tolerant mechanisms in Gossypium stocksii.</title>
        <authorList>
            <person name="Yu D."/>
            <person name="Ke L."/>
            <person name="Zhang D."/>
            <person name="Wu Y."/>
            <person name="Sun Y."/>
            <person name="Mei J."/>
            <person name="Sun J."/>
            <person name="Sun Y."/>
        </authorList>
    </citation>
    <scope>NUCLEOTIDE SEQUENCE [LARGE SCALE GENOMIC DNA]</scope>
    <source>
        <strain evidence="2">cv. E1</strain>
        <tissue evidence="1">Leaf</tissue>
    </source>
</reference>
<protein>
    <recommendedName>
        <fullName evidence="3">Transposase MuDR plant domain-containing protein</fullName>
    </recommendedName>
</protein>
<gene>
    <name evidence="1" type="ORF">J1N35_036768</name>
</gene>
<evidence type="ECO:0000313" key="2">
    <source>
        <dbReference type="Proteomes" id="UP000828251"/>
    </source>
</evidence>
<name>A0A9D3UJJ1_9ROSI</name>
<dbReference type="Proteomes" id="UP000828251">
    <property type="component" value="Unassembled WGS sequence"/>
</dbReference>
<organism evidence="1 2">
    <name type="scientific">Gossypium stocksii</name>
    <dbReference type="NCBI Taxonomy" id="47602"/>
    <lineage>
        <taxon>Eukaryota</taxon>
        <taxon>Viridiplantae</taxon>
        <taxon>Streptophyta</taxon>
        <taxon>Embryophyta</taxon>
        <taxon>Tracheophyta</taxon>
        <taxon>Spermatophyta</taxon>
        <taxon>Magnoliopsida</taxon>
        <taxon>eudicotyledons</taxon>
        <taxon>Gunneridae</taxon>
        <taxon>Pentapetalae</taxon>
        <taxon>rosids</taxon>
        <taxon>malvids</taxon>
        <taxon>Malvales</taxon>
        <taxon>Malvaceae</taxon>
        <taxon>Malvoideae</taxon>
        <taxon>Gossypium</taxon>
    </lineage>
</organism>
<evidence type="ECO:0000313" key="1">
    <source>
        <dbReference type="EMBL" id="KAH1045984.1"/>
    </source>
</evidence>
<dbReference type="EMBL" id="JAIQCV010000011">
    <property type="protein sequence ID" value="KAH1045984.1"/>
    <property type="molecule type" value="Genomic_DNA"/>
</dbReference>
<keyword evidence="2" id="KW-1185">Reference proteome</keyword>
<sequence>MENKFVVCVYFDGEILTTSVGCIFECQKQVAMRFNRNISFDDMKEKISEKIYRRCGRRISKLFYKFPVSMDPINFTKMELVDDEDVETMVALYCHSNQNAPIHLFAELAVVESTEDPTSLGEEDGPQEPCIVVPISYVGSQSTTHGINIDLNAVPETDVGVDIDSDPDVDDVSDDIDDEGVNEDGNINASSVGNQICRIVIHNNPRAHMSQIDPDAAHAAEFLEYPEILPAHQMAIYSDPEELFVGQRFESKEECVFAIKRYSMNISVNYKVVESKPTLYIGECWK</sequence>
<comment type="caution">
    <text evidence="1">The sequence shown here is derived from an EMBL/GenBank/DDBJ whole genome shotgun (WGS) entry which is preliminary data.</text>
</comment>
<accession>A0A9D3UJJ1</accession>
<dbReference type="AlphaFoldDB" id="A0A9D3UJJ1"/>
<evidence type="ECO:0008006" key="3">
    <source>
        <dbReference type="Google" id="ProtNLM"/>
    </source>
</evidence>